<dbReference type="InterPro" id="IPR005770">
    <property type="entry name" value="PhnD"/>
</dbReference>
<dbReference type="CDD" id="cd13572">
    <property type="entry name" value="PBP2_PnhD_2"/>
    <property type="match status" value="1"/>
</dbReference>
<proteinExistence type="inferred from homology"/>
<feature type="chain" id="PRO_5013349897" evidence="3">
    <location>
        <begin position="25"/>
        <end position="285"/>
    </location>
</feature>
<evidence type="ECO:0000256" key="2">
    <source>
        <dbReference type="ARBA" id="ARBA00022729"/>
    </source>
</evidence>
<keyword evidence="2 3" id="KW-0732">Signal</keyword>
<dbReference type="PANTHER" id="PTHR35841:SF1">
    <property type="entry name" value="PHOSPHONATES-BINDING PERIPLASMIC PROTEIN"/>
    <property type="match status" value="1"/>
</dbReference>
<organism evidence="4 5">
    <name type="scientific">Acetobacter orientalis</name>
    <dbReference type="NCBI Taxonomy" id="146474"/>
    <lineage>
        <taxon>Bacteria</taxon>
        <taxon>Pseudomonadati</taxon>
        <taxon>Pseudomonadota</taxon>
        <taxon>Alphaproteobacteria</taxon>
        <taxon>Acetobacterales</taxon>
        <taxon>Acetobacteraceae</taxon>
        <taxon>Acetobacter</taxon>
    </lineage>
</organism>
<evidence type="ECO:0000256" key="1">
    <source>
        <dbReference type="ARBA" id="ARBA00007162"/>
    </source>
</evidence>
<comment type="similarity">
    <text evidence="1">Belongs to the phosphate/phosphite/phosphonate binding protein family.</text>
</comment>
<dbReference type="PANTHER" id="PTHR35841">
    <property type="entry name" value="PHOSPHONATES-BINDING PERIPLASMIC PROTEIN"/>
    <property type="match status" value="1"/>
</dbReference>
<dbReference type="AlphaFoldDB" id="A0A251ZYF4"/>
<evidence type="ECO:0000313" key="4">
    <source>
        <dbReference type="EMBL" id="OUI79695.1"/>
    </source>
</evidence>
<dbReference type="Proteomes" id="UP000194639">
    <property type="component" value="Unassembled WGS sequence"/>
</dbReference>
<comment type="caution">
    <text evidence="4">The sequence shown here is derived from an EMBL/GenBank/DDBJ whole genome shotgun (WGS) entry which is preliminary data.</text>
</comment>
<protein>
    <submittedName>
        <fullName evidence="4">Phosphate ABC transporter substrate-binding protein</fullName>
    </submittedName>
</protein>
<evidence type="ECO:0000313" key="5">
    <source>
        <dbReference type="Proteomes" id="UP000194639"/>
    </source>
</evidence>
<accession>A0A251ZYF4</accession>
<dbReference type="RefSeq" id="WP_086553146.1">
    <property type="nucleotide sequence ID" value="NZ_JOMO01000056.1"/>
</dbReference>
<evidence type="ECO:0000256" key="3">
    <source>
        <dbReference type="SAM" id="SignalP"/>
    </source>
</evidence>
<dbReference type="EMBL" id="JOMO01000056">
    <property type="protein sequence ID" value="OUI79695.1"/>
    <property type="molecule type" value="Genomic_DNA"/>
</dbReference>
<dbReference type="Gene3D" id="3.40.190.10">
    <property type="entry name" value="Periplasmic binding protein-like II"/>
    <property type="match status" value="2"/>
</dbReference>
<sequence length="285" mass="30941">MKKLLSLAFLAFLAVLGWSSLAHAGSNPETLRVALLPDENAATVIKNNRPLKEYLEKTLGRKIELIVTTDYSSMIEAMRFGRLELAYFGPLSYTLAKTKADIEPFAALMKDGETTYRAVVVANAEAGIKSLEDAKGKKVAFGDVASTSSHLIPKSMLLKAGLEAGKDYSENFVGSHDAVAIAVQNGNAQIGGLSLPIYNSMVARGTIDPKKVIVLAESDPFPQYPWTMRSDLDTSLKEAITKAFIDLKDEKVLASFKADGFAPIDDKAYDVVRELGKVLNLHLSQ</sequence>
<dbReference type="GO" id="GO:0055085">
    <property type="term" value="P:transmembrane transport"/>
    <property type="evidence" value="ECO:0007669"/>
    <property type="project" value="InterPro"/>
</dbReference>
<reference evidence="4 5" key="1">
    <citation type="submission" date="2014-06" db="EMBL/GenBank/DDBJ databases">
        <authorList>
            <person name="Ju J."/>
            <person name="Zhang J."/>
        </authorList>
    </citation>
    <scope>NUCLEOTIDE SEQUENCE [LARGE SCALE GENOMIC DNA]</scope>
    <source>
        <strain evidence="4">DmW_045</strain>
    </source>
</reference>
<dbReference type="Pfam" id="PF12974">
    <property type="entry name" value="Phosphonate-bd"/>
    <property type="match status" value="1"/>
</dbReference>
<dbReference type="NCBIfam" id="TIGR01098">
    <property type="entry name" value="3A0109s03R"/>
    <property type="match status" value="1"/>
</dbReference>
<name>A0A251ZYF4_9PROT</name>
<feature type="signal peptide" evidence="3">
    <location>
        <begin position="1"/>
        <end position="24"/>
    </location>
</feature>
<gene>
    <name evidence="4" type="ORF">HK12_12605</name>
</gene>
<dbReference type="SUPFAM" id="SSF53850">
    <property type="entry name" value="Periplasmic binding protein-like II"/>
    <property type="match status" value="1"/>
</dbReference>
<dbReference type="GO" id="GO:0043190">
    <property type="term" value="C:ATP-binding cassette (ABC) transporter complex"/>
    <property type="evidence" value="ECO:0007669"/>
    <property type="project" value="InterPro"/>
</dbReference>